<feature type="compositionally biased region" description="Polar residues" evidence="1">
    <location>
        <begin position="1"/>
        <end position="17"/>
    </location>
</feature>
<accession>W1P3Q4</accession>
<evidence type="ECO:0000313" key="2">
    <source>
        <dbReference type="EMBL" id="ERN04512.1"/>
    </source>
</evidence>
<dbReference type="Gramene" id="ERN04512">
    <property type="protein sequence ID" value="ERN04512"/>
    <property type="gene ID" value="AMTR_s00081p00121960"/>
</dbReference>
<evidence type="ECO:0000313" key="3">
    <source>
        <dbReference type="Proteomes" id="UP000017836"/>
    </source>
</evidence>
<dbReference type="HOGENOM" id="CLU_2870591_0_0_1"/>
<dbReference type="EMBL" id="KI394223">
    <property type="protein sequence ID" value="ERN04512.1"/>
    <property type="molecule type" value="Genomic_DNA"/>
</dbReference>
<gene>
    <name evidence="2" type="ORF">AMTR_s00081p00121960</name>
</gene>
<dbReference type="AlphaFoldDB" id="W1P3Q4"/>
<evidence type="ECO:0000256" key="1">
    <source>
        <dbReference type="SAM" id="MobiDB-lite"/>
    </source>
</evidence>
<name>W1P3Q4_AMBTC</name>
<sequence length="64" mass="6565">MAISIPNASPLIQSASSEAADLPPRAKKRAKMKASPSPTLPSEIAARIQETLPEVVIAQPGSSG</sequence>
<feature type="region of interest" description="Disordered" evidence="1">
    <location>
        <begin position="1"/>
        <end position="41"/>
    </location>
</feature>
<keyword evidence="3" id="KW-1185">Reference proteome</keyword>
<protein>
    <submittedName>
        <fullName evidence="2">Uncharacterized protein</fullName>
    </submittedName>
</protein>
<dbReference type="Proteomes" id="UP000017836">
    <property type="component" value="Unassembled WGS sequence"/>
</dbReference>
<organism evidence="2 3">
    <name type="scientific">Amborella trichopoda</name>
    <dbReference type="NCBI Taxonomy" id="13333"/>
    <lineage>
        <taxon>Eukaryota</taxon>
        <taxon>Viridiplantae</taxon>
        <taxon>Streptophyta</taxon>
        <taxon>Embryophyta</taxon>
        <taxon>Tracheophyta</taxon>
        <taxon>Spermatophyta</taxon>
        <taxon>Magnoliopsida</taxon>
        <taxon>Amborellales</taxon>
        <taxon>Amborellaceae</taxon>
        <taxon>Amborella</taxon>
    </lineage>
</organism>
<proteinExistence type="predicted"/>
<reference evidence="3" key="1">
    <citation type="journal article" date="2013" name="Science">
        <title>The Amborella genome and the evolution of flowering plants.</title>
        <authorList>
            <consortium name="Amborella Genome Project"/>
        </authorList>
    </citation>
    <scope>NUCLEOTIDE SEQUENCE [LARGE SCALE GENOMIC DNA]</scope>
</reference>